<feature type="transmembrane region" description="Helical" evidence="1">
    <location>
        <begin position="76"/>
        <end position="97"/>
    </location>
</feature>
<gene>
    <name evidence="2" type="ORF">LX64_03947</name>
</gene>
<feature type="transmembrane region" description="Helical" evidence="1">
    <location>
        <begin position="109"/>
        <end position="125"/>
    </location>
</feature>
<protein>
    <submittedName>
        <fullName evidence="2">Uncharacterized protein</fullName>
    </submittedName>
</protein>
<feature type="transmembrane region" description="Helical" evidence="1">
    <location>
        <begin position="248"/>
        <end position="268"/>
    </location>
</feature>
<sequence>MAKRYFFLRLIGIPYFIVLLLSMAMPLLNNSWENGEHIVENINVSIVGTTIMMVFIAIIHLPICRLDIDNKKEMRWAWVYWWLLPGVFLFIYCCGVGEDGLNGEDFRGFIVFLLPYVVSNIYHYYRFKRVGYVFKKLPRIDFYVRIMGWNCFWGTLLLMLCGLAWTLLWHKPGNITVLNVIVCLVDCTITSIEFTTLMFLAVVFVMIVLQAFHMANKYTWYCLFGIPTILLLTCFCIDKILLNVSWESAVHSLCLLVNYLLVLSYFYVKKKRLNKVSVIS</sequence>
<dbReference type="RefSeq" id="WP_148707395.1">
    <property type="nucleotide sequence ID" value="NZ_QLLL01000008.1"/>
</dbReference>
<name>A0A327Q8I3_9BACT</name>
<comment type="caution">
    <text evidence="2">The sequence shown here is derived from an EMBL/GenBank/DDBJ whole genome shotgun (WGS) entry which is preliminary data.</text>
</comment>
<keyword evidence="1" id="KW-0472">Membrane</keyword>
<feature type="transmembrane region" description="Helical" evidence="1">
    <location>
        <begin position="7"/>
        <end position="25"/>
    </location>
</feature>
<accession>A0A327Q8I3</accession>
<dbReference type="Proteomes" id="UP000249547">
    <property type="component" value="Unassembled WGS sequence"/>
</dbReference>
<evidence type="ECO:0000313" key="2">
    <source>
        <dbReference type="EMBL" id="RAJ00245.1"/>
    </source>
</evidence>
<keyword evidence="1" id="KW-1133">Transmembrane helix</keyword>
<feature type="transmembrane region" description="Helical" evidence="1">
    <location>
        <begin position="175"/>
        <end position="208"/>
    </location>
</feature>
<organism evidence="2 3">
    <name type="scientific">Chitinophaga skermanii</name>
    <dbReference type="NCBI Taxonomy" id="331697"/>
    <lineage>
        <taxon>Bacteria</taxon>
        <taxon>Pseudomonadati</taxon>
        <taxon>Bacteroidota</taxon>
        <taxon>Chitinophagia</taxon>
        <taxon>Chitinophagales</taxon>
        <taxon>Chitinophagaceae</taxon>
        <taxon>Chitinophaga</taxon>
    </lineage>
</organism>
<dbReference type="EMBL" id="QLLL01000008">
    <property type="protein sequence ID" value="RAJ00245.1"/>
    <property type="molecule type" value="Genomic_DNA"/>
</dbReference>
<evidence type="ECO:0000256" key="1">
    <source>
        <dbReference type="SAM" id="Phobius"/>
    </source>
</evidence>
<feature type="transmembrane region" description="Helical" evidence="1">
    <location>
        <begin position="220"/>
        <end position="242"/>
    </location>
</feature>
<feature type="transmembrane region" description="Helical" evidence="1">
    <location>
        <begin position="45"/>
        <end position="64"/>
    </location>
</feature>
<keyword evidence="3" id="KW-1185">Reference proteome</keyword>
<feature type="transmembrane region" description="Helical" evidence="1">
    <location>
        <begin position="146"/>
        <end position="169"/>
    </location>
</feature>
<proteinExistence type="predicted"/>
<dbReference type="AlphaFoldDB" id="A0A327Q8I3"/>
<reference evidence="2 3" key="1">
    <citation type="submission" date="2018-06" db="EMBL/GenBank/DDBJ databases">
        <title>Genomic Encyclopedia of Archaeal and Bacterial Type Strains, Phase II (KMG-II): from individual species to whole genera.</title>
        <authorList>
            <person name="Goeker M."/>
        </authorList>
    </citation>
    <scope>NUCLEOTIDE SEQUENCE [LARGE SCALE GENOMIC DNA]</scope>
    <source>
        <strain evidence="2 3">DSM 23857</strain>
    </source>
</reference>
<keyword evidence="1" id="KW-0812">Transmembrane</keyword>
<evidence type="ECO:0000313" key="3">
    <source>
        <dbReference type="Proteomes" id="UP000249547"/>
    </source>
</evidence>